<organism evidence="4 5">
    <name type="scientific">Cerrena zonata</name>
    <dbReference type="NCBI Taxonomy" id="2478898"/>
    <lineage>
        <taxon>Eukaryota</taxon>
        <taxon>Fungi</taxon>
        <taxon>Dikarya</taxon>
        <taxon>Basidiomycota</taxon>
        <taxon>Agaricomycotina</taxon>
        <taxon>Agaricomycetes</taxon>
        <taxon>Polyporales</taxon>
        <taxon>Cerrenaceae</taxon>
        <taxon>Cerrena</taxon>
    </lineage>
</organism>
<proteinExistence type="predicted"/>
<keyword evidence="2" id="KW-0472">Membrane</keyword>
<feature type="region of interest" description="Disordered" evidence="1">
    <location>
        <begin position="1"/>
        <end position="64"/>
    </location>
</feature>
<keyword evidence="2" id="KW-0812">Transmembrane</keyword>
<keyword evidence="5" id="KW-1185">Reference proteome</keyword>
<feature type="transmembrane region" description="Helical" evidence="2">
    <location>
        <begin position="237"/>
        <end position="257"/>
    </location>
</feature>
<dbReference type="Pfam" id="PF20153">
    <property type="entry name" value="DUF6535"/>
    <property type="match status" value="1"/>
</dbReference>
<evidence type="ECO:0000313" key="4">
    <source>
        <dbReference type="EMBL" id="KAK7678315.1"/>
    </source>
</evidence>
<feature type="domain" description="DUF6535" evidence="3">
    <location>
        <begin position="84"/>
        <end position="263"/>
    </location>
</feature>
<comment type="caution">
    <text evidence="4">The sequence shown here is derived from an EMBL/GenBank/DDBJ whole genome shotgun (WGS) entry which is preliminary data.</text>
</comment>
<accession>A0AAW0FAK5</accession>
<keyword evidence="2" id="KW-1133">Transmembrane helix</keyword>
<evidence type="ECO:0000313" key="5">
    <source>
        <dbReference type="Proteomes" id="UP001385951"/>
    </source>
</evidence>
<dbReference type="Proteomes" id="UP001385951">
    <property type="component" value="Unassembled WGS sequence"/>
</dbReference>
<evidence type="ECO:0000259" key="3">
    <source>
        <dbReference type="Pfam" id="PF20153"/>
    </source>
</evidence>
<gene>
    <name evidence="4" type="ORF">QCA50_018663</name>
</gene>
<feature type="transmembrane region" description="Helical" evidence="2">
    <location>
        <begin position="185"/>
        <end position="203"/>
    </location>
</feature>
<feature type="compositionally biased region" description="Polar residues" evidence="1">
    <location>
        <begin position="32"/>
        <end position="64"/>
    </location>
</feature>
<name>A0AAW0FAK5_9APHY</name>
<evidence type="ECO:0000256" key="2">
    <source>
        <dbReference type="SAM" id="Phobius"/>
    </source>
</evidence>
<dbReference type="AlphaFoldDB" id="A0AAW0FAK5"/>
<reference evidence="4 5" key="1">
    <citation type="submission" date="2022-09" db="EMBL/GenBank/DDBJ databases">
        <authorList>
            <person name="Palmer J.M."/>
        </authorList>
    </citation>
    <scope>NUCLEOTIDE SEQUENCE [LARGE SCALE GENOMIC DNA]</scope>
    <source>
        <strain evidence="4 5">DSM 7382</strain>
    </source>
</reference>
<protein>
    <recommendedName>
        <fullName evidence="3">DUF6535 domain-containing protein</fullName>
    </recommendedName>
</protein>
<feature type="compositionally biased region" description="Polar residues" evidence="1">
    <location>
        <begin position="1"/>
        <end position="10"/>
    </location>
</feature>
<evidence type="ECO:0000256" key="1">
    <source>
        <dbReference type="SAM" id="MobiDB-lite"/>
    </source>
</evidence>
<dbReference type="InterPro" id="IPR045338">
    <property type="entry name" value="DUF6535"/>
</dbReference>
<sequence length="677" mass="76567">MEIPTSTVMSRNDYGRRGHIRPSTLAEDSKSTRIPNQLSKNNLRASQVSDSQGPQQIFTENLGSSKSANEKVQRVRLESEHIGWARLSDLYYKYDQARIQDVKEDIDTLLVFAGLFSAVVSAFAVDSYTTLQQQPEDSTNQILLQISSQLASFTISGSSVNSAASMFTPVSNFKPPSPSVRINTLWSLSLAISLITASLSILVKQWFHEFMAQNTMDPQQQVRIRVFRDQGLKRWRVFEIAAFLPLLLQLALLLFFIGLSEYLRELNKVVGWTTTIVMLGWLAVFVFTTFAPLSSSQCPYKTPVLKSVLFALRTKLLWLPKKVAAEDVRDIDSIARFSNNLPRILRFICRRVLVWVCHSLALEESIVRTAKASDLAILAYSENVLQGEQLQGTFNQCIQDCNFSDLSRYLRSLNGGPIRHFSWRPHPQSQEKDNKSVARMYLTMLGDKGSNYFAKLALDENTVFQDAHESLVFILRTACSPEFVDEMLLLALLRLVKSDESTATLAMASFYRVIAGFKSDGKRVWLGLLKRSLQDSSSSTVTNLVAATENMLQALWGLVSTETLSQKPYLKAFIQQAFLDDDVDPVVMTHVFSQFCILLGKSARRRYSVLLMKTMDGLVDILKRHRNEARSATEEFYLTNAFFTFQTLGVENAQLMSRIRDLHPNPIELGRRDMGFV</sequence>
<feature type="transmembrane region" description="Helical" evidence="2">
    <location>
        <begin position="269"/>
        <end position="291"/>
    </location>
</feature>
<feature type="transmembrane region" description="Helical" evidence="2">
    <location>
        <begin position="106"/>
        <end position="125"/>
    </location>
</feature>
<dbReference type="EMBL" id="JASBNA010000073">
    <property type="protein sequence ID" value="KAK7678315.1"/>
    <property type="molecule type" value="Genomic_DNA"/>
</dbReference>